<comment type="caution">
    <text evidence="2">The sequence shown here is derived from an EMBL/GenBank/DDBJ whole genome shotgun (WGS) entry which is preliminary data.</text>
</comment>
<dbReference type="Proteomes" id="UP000253144">
    <property type="component" value="Unassembled WGS sequence"/>
</dbReference>
<reference evidence="3" key="4">
    <citation type="submission" date="2022-05" db="EMBL/GenBank/DDBJ databases">
        <title>Draft genome sequences of Clostridium perfringens strains isolated from Peru.</title>
        <authorList>
            <person name="Hurtado R."/>
            <person name="Lima L."/>
            <person name="Sousa T."/>
            <person name="Jaiswal A.K."/>
            <person name="Tiwari S."/>
            <person name="Maturrano L."/>
            <person name="Brenig B."/>
            <person name="Azevedo V."/>
        </authorList>
    </citation>
    <scope>NUCLEOTIDE SEQUENCE</scope>
    <source>
        <strain evidence="3">CP4</strain>
    </source>
</reference>
<keyword evidence="1" id="KW-1133">Transmembrane helix</keyword>
<dbReference type="RefSeq" id="WP_002297690.1">
    <property type="nucleotide sequence ID" value="NZ_AP019394.1"/>
</dbReference>
<evidence type="ECO:0000313" key="6">
    <source>
        <dbReference type="EMBL" id="RXU89557.1"/>
    </source>
</evidence>
<evidence type="ECO:0000313" key="2">
    <source>
        <dbReference type="EMBL" id="KWX17156.1"/>
    </source>
</evidence>
<reference evidence="2 7" key="2">
    <citation type="submission" date="2016-01" db="EMBL/GenBank/DDBJ databases">
        <title>Molecular Mechanisms for transfer of large genomic segments between Enterococcus faecium strains.</title>
        <authorList>
            <person name="Garcia-Solache M.A."/>
            <person name="Lebreton F."/>
            <person name="Mclaughlin R.E."/>
            <person name="Whiteaker J.D."/>
            <person name="Gilmore M.S."/>
            <person name="Rice L.B."/>
        </authorList>
    </citation>
    <scope>NUCLEOTIDE SEQUENCE [LARGE SCALE GENOMIC DNA]</scope>
    <source>
        <strain evidence="2 7">D344RRF x C68</strain>
    </source>
</reference>
<accession>A0A132P4C2</accession>
<evidence type="ECO:0000256" key="1">
    <source>
        <dbReference type="SAM" id="Phobius"/>
    </source>
</evidence>
<dbReference type="EMBL" id="PJVH01000013">
    <property type="protein sequence ID" value="RXU89557.1"/>
    <property type="molecule type" value="Genomic_DNA"/>
</dbReference>
<protein>
    <submittedName>
        <fullName evidence="6">DUF624 domain-containing protein</fullName>
    </submittedName>
    <submittedName>
        <fullName evidence="3">YesL family protein</fullName>
    </submittedName>
</protein>
<dbReference type="PATRIC" id="fig|1352.771.peg.2170"/>
<evidence type="ECO:0000313" key="4">
    <source>
        <dbReference type="EMBL" id="MDT2369557.1"/>
    </source>
</evidence>
<dbReference type="EMBL" id="LRHK01000001">
    <property type="protein sequence ID" value="KWX17156.1"/>
    <property type="molecule type" value="Genomic_DNA"/>
</dbReference>
<dbReference type="EMBL" id="LEQJ01000012">
    <property type="protein sequence ID" value="RBS29709.1"/>
    <property type="molecule type" value="Genomic_DNA"/>
</dbReference>
<evidence type="ECO:0000313" key="3">
    <source>
        <dbReference type="EMBL" id="MDC4247758.1"/>
    </source>
</evidence>
<dbReference type="Proteomes" id="UP000070452">
    <property type="component" value="Unassembled WGS sequence"/>
</dbReference>
<keyword evidence="1" id="KW-0472">Membrane</keyword>
<dbReference type="Proteomes" id="UP000289562">
    <property type="component" value="Unassembled WGS sequence"/>
</dbReference>
<dbReference type="InterPro" id="IPR006938">
    <property type="entry name" value="DUF624"/>
</dbReference>
<dbReference type="Proteomes" id="UP001141166">
    <property type="component" value="Unassembled WGS sequence"/>
</dbReference>
<proteinExistence type="predicted"/>
<feature type="transmembrane region" description="Helical" evidence="1">
    <location>
        <begin position="138"/>
        <end position="159"/>
    </location>
</feature>
<evidence type="ECO:0000313" key="7">
    <source>
        <dbReference type="Proteomes" id="UP000070452"/>
    </source>
</evidence>
<reference evidence="5 8" key="1">
    <citation type="submission" date="2015-06" db="EMBL/GenBank/DDBJ databases">
        <title>The Genome Sequence of Enterococcus faecium 131EA1.</title>
        <authorList>
            <consortium name="The Broad Institute Genomics Platform"/>
            <consortium name="The Broad Institute Genome Sequencing Center for Infectious Disease"/>
            <person name="Earl A.M."/>
            <person name="Van Tyne D."/>
            <person name="Lebreton F."/>
            <person name="Saavedra J.T."/>
            <person name="Gilmore M.S."/>
            <person name="Manson Mcguire A."/>
            <person name="Clock S."/>
            <person name="Crupain M."/>
            <person name="Rangan U."/>
            <person name="Young S."/>
            <person name="Abouelleil A."/>
            <person name="Cao P."/>
            <person name="Chapman S.B."/>
            <person name="Griggs A."/>
            <person name="Priest M."/>
            <person name="Shea T."/>
            <person name="Wortman J."/>
            <person name="Nusbaum C."/>
            <person name="Birren B."/>
        </authorList>
    </citation>
    <scope>NUCLEOTIDE SEQUENCE [LARGE SCALE GENOMIC DNA]</scope>
    <source>
        <strain evidence="5 8">131EA1</strain>
    </source>
</reference>
<sequence length="187" mass="21526">MKIVETKFYGQLIVVSDYILLGILWVIVCLPVITIVPATCAVFYVMAQWKGEGSGNIIYFFFQGIKQHFGKNLFLSLLTIIIYFLVNQLLEEQTIVLSISGYVVSLIYSMFLLSWIYVISENKDITFLQIFEQSAWKVFFDFLRNILCCVLLLGFVLLIFLFPPFIFIFAGGVWKLVSIILTIGNER</sequence>
<feature type="transmembrane region" description="Helical" evidence="1">
    <location>
        <begin position="18"/>
        <end position="47"/>
    </location>
</feature>
<gene>
    <name evidence="2" type="ORF">AWT83_01020</name>
    <name evidence="6" type="ORF">CYQ77_05720</name>
    <name evidence="5" type="ORF">EB12_01950</name>
    <name evidence="3" type="ORF">M3X98_06775</name>
    <name evidence="4" type="ORF">P6Z85_05205</name>
</gene>
<organism evidence="2 7">
    <name type="scientific">Enterococcus faecium</name>
    <name type="common">Streptococcus faecium</name>
    <dbReference type="NCBI Taxonomy" id="1352"/>
    <lineage>
        <taxon>Bacteria</taxon>
        <taxon>Bacillati</taxon>
        <taxon>Bacillota</taxon>
        <taxon>Bacilli</taxon>
        <taxon>Lactobacillales</taxon>
        <taxon>Enterococcaceae</taxon>
        <taxon>Enterococcus</taxon>
    </lineage>
</organism>
<dbReference type="EMBL" id="JAMWMK010000008">
    <property type="protein sequence ID" value="MDC4247758.1"/>
    <property type="molecule type" value="Genomic_DNA"/>
</dbReference>
<evidence type="ECO:0000313" key="5">
    <source>
        <dbReference type="EMBL" id="RBS29709.1"/>
    </source>
</evidence>
<feature type="transmembrane region" description="Helical" evidence="1">
    <location>
        <begin position="95"/>
        <end position="118"/>
    </location>
</feature>
<dbReference type="EMBL" id="JARPTX010000012">
    <property type="protein sequence ID" value="MDT2369557.1"/>
    <property type="molecule type" value="Genomic_DNA"/>
</dbReference>
<name>A0A132P4C2_ENTFC</name>
<evidence type="ECO:0000313" key="9">
    <source>
        <dbReference type="Proteomes" id="UP000289562"/>
    </source>
</evidence>
<feature type="transmembrane region" description="Helical" evidence="1">
    <location>
        <begin position="68"/>
        <end position="89"/>
    </location>
</feature>
<evidence type="ECO:0000313" key="8">
    <source>
        <dbReference type="Proteomes" id="UP000253144"/>
    </source>
</evidence>
<keyword evidence="1" id="KW-0812">Transmembrane</keyword>
<reference evidence="4" key="5">
    <citation type="submission" date="2023-03" db="EMBL/GenBank/DDBJ databases">
        <authorList>
            <person name="Shen W."/>
            <person name="Cai J."/>
        </authorList>
    </citation>
    <scope>NUCLEOTIDE SEQUENCE</scope>
    <source>
        <strain evidence="4">B1010-2</strain>
    </source>
</reference>
<dbReference type="Proteomes" id="UP001260956">
    <property type="component" value="Unassembled WGS sequence"/>
</dbReference>
<dbReference type="Pfam" id="PF04854">
    <property type="entry name" value="DUF624"/>
    <property type="match status" value="1"/>
</dbReference>
<dbReference type="AlphaFoldDB" id="A0A132P4C2"/>
<reference evidence="6 9" key="3">
    <citation type="submission" date="2017-12" db="EMBL/GenBank/DDBJ databases">
        <title>A pool of 800 enterococci isolated from chicken carcass rinse samples from New Zealand.</title>
        <authorList>
            <person name="Zhang J."/>
            <person name="Rogers L."/>
            <person name="Midwinter A."/>
            <person name="French N."/>
        </authorList>
    </citation>
    <scope>NUCLEOTIDE SEQUENCE [LARGE SCALE GENOMIC DNA]</scope>
    <source>
        <strain evidence="6 9">EN697</strain>
    </source>
</reference>